<feature type="region of interest" description="Disordered" evidence="1">
    <location>
        <begin position="61"/>
        <end position="84"/>
    </location>
</feature>
<sequence>MHDSMQALLHDLGYAHAIAEEIRRVAAALTRNPFDEDASAALSLLVFAEAPAARAALARAMSADISDGESDHDSSEQPSEAGIR</sequence>
<reference evidence="2 3" key="1">
    <citation type="submission" date="2020-03" db="EMBL/GenBank/DDBJ databases">
        <title>Screen low temperature-resistant strains for efficient degradation of petroleum hydrocarbons under the low temperature.</title>
        <authorList>
            <person name="Wang Y."/>
            <person name="Chen J."/>
        </authorList>
    </citation>
    <scope>NUCLEOTIDE SEQUENCE [LARGE SCALE GENOMIC DNA]</scope>
    <source>
        <strain evidence="2 3">KB1</strain>
        <plasmid evidence="2 3">plas1</plasmid>
    </source>
</reference>
<keyword evidence="2" id="KW-0614">Plasmid</keyword>
<evidence type="ECO:0000313" key="3">
    <source>
        <dbReference type="Proteomes" id="UP000502345"/>
    </source>
</evidence>
<evidence type="ECO:0000313" key="2">
    <source>
        <dbReference type="EMBL" id="QIP43938.1"/>
    </source>
</evidence>
<name>A0A6G9D444_RHOER</name>
<dbReference type="AlphaFoldDB" id="A0A6G9D444"/>
<accession>A0A6G9D444</accession>
<organism evidence="2 3">
    <name type="scientific">Rhodococcus erythropolis</name>
    <name type="common">Arthrobacter picolinophilus</name>
    <dbReference type="NCBI Taxonomy" id="1833"/>
    <lineage>
        <taxon>Bacteria</taxon>
        <taxon>Bacillati</taxon>
        <taxon>Actinomycetota</taxon>
        <taxon>Actinomycetes</taxon>
        <taxon>Mycobacteriales</taxon>
        <taxon>Nocardiaceae</taxon>
        <taxon>Rhodococcus</taxon>
        <taxon>Rhodococcus erythropolis group</taxon>
    </lineage>
</organism>
<dbReference type="Proteomes" id="UP000502345">
    <property type="component" value="Plasmid plas1"/>
</dbReference>
<proteinExistence type="predicted"/>
<gene>
    <name evidence="2" type="ORF">G9444_6695</name>
</gene>
<dbReference type="RefSeq" id="WP_166503053.1">
    <property type="nucleotide sequence ID" value="NZ_CP050125.1"/>
</dbReference>
<dbReference type="EMBL" id="CP050125">
    <property type="protein sequence ID" value="QIP43938.1"/>
    <property type="molecule type" value="Genomic_DNA"/>
</dbReference>
<protein>
    <submittedName>
        <fullName evidence="2">Uncharacterized protein</fullName>
    </submittedName>
</protein>
<evidence type="ECO:0000256" key="1">
    <source>
        <dbReference type="SAM" id="MobiDB-lite"/>
    </source>
</evidence>
<geneLocation type="plasmid" evidence="2 3">
    <name>plas1</name>
</geneLocation>